<accession>A0A9D5HA85</accession>
<dbReference type="PANTHER" id="PTHR33172">
    <property type="entry name" value="OS08G0516900 PROTEIN"/>
    <property type="match status" value="1"/>
</dbReference>
<dbReference type="EMBL" id="JAGGNH010000006">
    <property type="protein sequence ID" value="KAJ0968895.1"/>
    <property type="molecule type" value="Genomic_DNA"/>
</dbReference>
<evidence type="ECO:0000313" key="3">
    <source>
        <dbReference type="EMBL" id="KAJ0968895.1"/>
    </source>
</evidence>
<evidence type="ECO:0000256" key="2">
    <source>
        <dbReference type="ARBA" id="ARBA00023242"/>
    </source>
</evidence>
<reference evidence="3" key="1">
    <citation type="submission" date="2021-03" db="EMBL/GenBank/DDBJ databases">
        <authorList>
            <person name="Li Z."/>
            <person name="Yang C."/>
        </authorList>
    </citation>
    <scope>NUCLEOTIDE SEQUENCE</scope>
    <source>
        <strain evidence="3">Dzin_1.0</strain>
        <tissue evidence="3">Leaf</tissue>
    </source>
</reference>
<evidence type="ECO:0000313" key="4">
    <source>
        <dbReference type="Proteomes" id="UP001085076"/>
    </source>
</evidence>
<evidence type="ECO:0000256" key="1">
    <source>
        <dbReference type="ARBA" id="ARBA00004123"/>
    </source>
</evidence>
<comment type="subcellular location">
    <subcellularLocation>
        <location evidence="1">Nucleus</location>
    </subcellularLocation>
</comment>
<dbReference type="GO" id="GO:0005634">
    <property type="term" value="C:nucleus"/>
    <property type="evidence" value="ECO:0007669"/>
    <property type="project" value="UniProtKB-SubCell"/>
</dbReference>
<comment type="caution">
    <text evidence="3">The sequence shown here is derived from an EMBL/GenBank/DDBJ whole genome shotgun (WGS) entry which is preliminary data.</text>
</comment>
<organism evidence="3 4">
    <name type="scientific">Dioscorea zingiberensis</name>
    <dbReference type="NCBI Taxonomy" id="325984"/>
    <lineage>
        <taxon>Eukaryota</taxon>
        <taxon>Viridiplantae</taxon>
        <taxon>Streptophyta</taxon>
        <taxon>Embryophyta</taxon>
        <taxon>Tracheophyta</taxon>
        <taxon>Spermatophyta</taxon>
        <taxon>Magnoliopsida</taxon>
        <taxon>Liliopsida</taxon>
        <taxon>Dioscoreales</taxon>
        <taxon>Dioscoreaceae</taxon>
        <taxon>Dioscorea</taxon>
    </lineage>
</organism>
<proteinExistence type="predicted"/>
<dbReference type="AlphaFoldDB" id="A0A9D5HA85"/>
<dbReference type="InterPro" id="IPR051992">
    <property type="entry name" value="OxStress_Response_Reg"/>
</dbReference>
<dbReference type="PANTHER" id="PTHR33172:SF29">
    <property type="entry name" value="OS06G0559400 PROTEIN"/>
    <property type="match status" value="1"/>
</dbReference>
<keyword evidence="4" id="KW-1185">Reference proteome</keyword>
<reference evidence="3" key="2">
    <citation type="journal article" date="2022" name="Hortic Res">
        <title>The genome of Dioscorea zingiberensis sheds light on the biosynthesis, origin and evolution of the medicinally important diosgenin saponins.</title>
        <authorList>
            <person name="Li Y."/>
            <person name="Tan C."/>
            <person name="Li Z."/>
            <person name="Guo J."/>
            <person name="Li S."/>
            <person name="Chen X."/>
            <person name="Wang C."/>
            <person name="Dai X."/>
            <person name="Yang H."/>
            <person name="Song W."/>
            <person name="Hou L."/>
            <person name="Xu J."/>
            <person name="Tong Z."/>
            <person name="Xu A."/>
            <person name="Yuan X."/>
            <person name="Wang W."/>
            <person name="Yang Q."/>
            <person name="Chen L."/>
            <person name="Sun Z."/>
            <person name="Wang K."/>
            <person name="Pan B."/>
            <person name="Chen J."/>
            <person name="Bao Y."/>
            <person name="Liu F."/>
            <person name="Qi X."/>
            <person name="Gang D.R."/>
            <person name="Wen J."/>
            <person name="Li J."/>
        </authorList>
    </citation>
    <scope>NUCLEOTIDE SEQUENCE</scope>
    <source>
        <strain evidence="3">Dzin_1.0</strain>
    </source>
</reference>
<protein>
    <submittedName>
        <fullName evidence="3">Uncharacterized protein</fullName>
    </submittedName>
</protein>
<dbReference type="Proteomes" id="UP001085076">
    <property type="component" value="Miscellaneous, Linkage group lg06"/>
</dbReference>
<gene>
    <name evidence="3" type="ORF">J5N97_021772</name>
</gene>
<dbReference type="OrthoDB" id="1938584at2759"/>
<name>A0A9D5HA85_9LILI</name>
<keyword evidence="2" id="KW-0539">Nucleus</keyword>
<sequence length="93" mass="10330">MSSLETQLPSLKTGLSKHFQGKSQSFTSLANVRSLEDLVKPEKPYKKLKSCKSFAGGLDCKRALSTRACSTTITKKVPKRQSLLHSRHPITKK</sequence>
<dbReference type="GO" id="GO:0006950">
    <property type="term" value="P:response to stress"/>
    <property type="evidence" value="ECO:0007669"/>
    <property type="project" value="UniProtKB-ARBA"/>
</dbReference>